<dbReference type="InterPro" id="IPR013099">
    <property type="entry name" value="K_chnl_dom"/>
</dbReference>
<keyword evidence="1" id="KW-1133">Transmembrane helix</keyword>
<evidence type="ECO:0000313" key="4">
    <source>
        <dbReference type="Proteomes" id="UP000298050"/>
    </source>
</evidence>
<keyword evidence="3" id="KW-0406">Ion transport</keyword>
<dbReference type="OrthoDB" id="9813518at2"/>
<accession>A0A4Z0LZS1</accession>
<gene>
    <name evidence="3" type="ORF">E4634_14290</name>
</gene>
<feature type="transmembrane region" description="Helical" evidence="1">
    <location>
        <begin position="51"/>
        <end position="76"/>
    </location>
</feature>
<proteinExistence type="predicted"/>
<dbReference type="Pfam" id="PF07885">
    <property type="entry name" value="Ion_trans_2"/>
    <property type="match status" value="1"/>
</dbReference>
<keyword evidence="1" id="KW-0472">Membrane</keyword>
<dbReference type="RefSeq" id="WP_135445041.1">
    <property type="nucleotide sequence ID" value="NZ_SRLE01000009.1"/>
</dbReference>
<dbReference type="GO" id="GO:0034220">
    <property type="term" value="P:monoatomic ion transmembrane transport"/>
    <property type="evidence" value="ECO:0007669"/>
    <property type="project" value="UniProtKB-KW"/>
</dbReference>
<keyword evidence="3" id="KW-0813">Transport</keyword>
<dbReference type="EMBL" id="SRLE01000009">
    <property type="protein sequence ID" value="TGD72686.1"/>
    <property type="molecule type" value="Genomic_DNA"/>
</dbReference>
<evidence type="ECO:0000256" key="1">
    <source>
        <dbReference type="SAM" id="Phobius"/>
    </source>
</evidence>
<organism evidence="3 4">
    <name type="scientific">Mangrovimicrobium sediminis</name>
    <dbReference type="NCBI Taxonomy" id="2562682"/>
    <lineage>
        <taxon>Bacteria</taxon>
        <taxon>Pseudomonadati</taxon>
        <taxon>Pseudomonadota</taxon>
        <taxon>Gammaproteobacteria</taxon>
        <taxon>Cellvibrionales</taxon>
        <taxon>Halieaceae</taxon>
        <taxon>Mangrovimicrobium</taxon>
    </lineage>
</organism>
<comment type="caution">
    <text evidence="3">The sequence shown here is derived from an EMBL/GenBank/DDBJ whole genome shotgun (WGS) entry which is preliminary data.</text>
</comment>
<name>A0A4Z0LZS1_9GAMM</name>
<dbReference type="Proteomes" id="UP000298050">
    <property type="component" value="Unassembled WGS sequence"/>
</dbReference>
<dbReference type="SUPFAM" id="SSF81324">
    <property type="entry name" value="Voltage-gated potassium channels"/>
    <property type="match status" value="1"/>
</dbReference>
<keyword evidence="3" id="KW-0407">Ion channel</keyword>
<sequence length="146" mass="15582">MLINLLLGLSTMIVCLLLQGVLVIMALRYYARHLEQARTTIFGAMRVTSGLMLILIVGNIAQVAAWALLFCALGEFSDFDVALYHSGVNFATLGYGDIVMSEQHRLLGPLQSINGVLMIGVSTAALSRAFQAVVRVALPGNTGGEA</sequence>
<feature type="domain" description="Potassium channel" evidence="2">
    <location>
        <begin position="63"/>
        <end position="131"/>
    </location>
</feature>
<evidence type="ECO:0000259" key="2">
    <source>
        <dbReference type="Pfam" id="PF07885"/>
    </source>
</evidence>
<dbReference type="Gene3D" id="1.10.287.70">
    <property type="match status" value="1"/>
</dbReference>
<dbReference type="AlphaFoldDB" id="A0A4Z0LZS1"/>
<keyword evidence="1" id="KW-0812">Transmembrane</keyword>
<feature type="transmembrane region" description="Helical" evidence="1">
    <location>
        <begin position="6"/>
        <end position="30"/>
    </location>
</feature>
<keyword evidence="4" id="KW-1185">Reference proteome</keyword>
<evidence type="ECO:0000313" key="3">
    <source>
        <dbReference type="EMBL" id="TGD72686.1"/>
    </source>
</evidence>
<protein>
    <submittedName>
        <fullName evidence="3">Two pore domain potassium channel family protein</fullName>
    </submittedName>
</protein>
<reference evidence="3 4" key="1">
    <citation type="submission" date="2019-04" db="EMBL/GenBank/DDBJ databases">
        <title>Taxonomy of novel Haliea sp. from mangrove soil of West Coast of India.</title>
        <authorList>
            <person name="Verma A."/>
            <person name="Kumar P."/>
            <person name="Krishnamurthi S."/>
        </authorList>
    </citation>
    <scope>NUCLEOTIDE SEQUENCE [LARGE SCALE GENOMIC DNA]</scope>
    <source>
        <strain evidence="3 4">SAOS-164</strain>
    </source>
</reference>